<dbReference type="PATRIC" id="fig|52689.4.peg.71"/>
<dbReference type="InterPro" id="IPR037068">
    <property type="entry name" value="DNA_primase_core_N_sf"/>
</dbReference>
<organism evidence="16 17">
    <name type="scientific">Acetobacterium bakii</name>
    <dbReference type="NCBI Taxonomy" id="52689"/>
    <lineage>
        <taxon>Bacteria</taxon>
        <taxon>Bacillati</taxon>
        <taxon>Bacillota</taxon>
        <taxon>Clostridia</taxon>
        <taxon>Eubacteriales</taxon>
        <taxon>Eubacteriaceae</taxon>
        <taxon>Acetobacterium</taxon>
    </lineage>
</organism>
<dbReference type="GO" id="GO:0005737">
    <property type="term" value="C:cytoplasm"/>
    <property type="evidence" value="ECO:0007669"/>
    <property type="project" value="TreeGrafter"/>
</dbReference>
<comment type="subunit">
    <text evidence="12">Monomer. Interacts with DnaB.</text>
</comment>
<comment type="caution">
    <text evidence="16">The sequence shown here is derived from an EMBL/GenBank/DDBJ whole genome shotgun (WGS) entry which is preliminary data.</text>
</comment>
<dbReference type="Proteomes" id="UP000036873">
    <property type="component" value="Unassembled WGS sequence"/>
</dbReference>
<dbReference type="SUPFAM" id="SSF57783">
    <property type="entry name" value="Zinc beta-ribbon"/>
    <property type="match status" value="1"/>
</dbReference>
<dbReference type="SMART" id="SM00400">
    <property type="entry name" value="ZnF_CHCC"/>
    <property type="match status" value="1"/>
</dbReference>
<dbReference type="InterPro" id="IPR016136">
    <property type="entry name" value="DNA_helicase_N/primase_C"/>
</dbReference>
<dbReference type="Gene3D" id="1.10.860.10">
    <property type="entry name" value="DNAb Helicase, Chain A"/>
    <property type="match status" value="1"/>
</dbReference>
<dbReference type="GO" id="GO:0006269">
    <property type="term" value="P:DNA replication, synthesis of primer"/>
    <property type="evidence" value="ECO:0007669"/>
    <property type="project" value="UniProtKB-UniRule"/>
</dbReference>
<dbReference type="OrthoDB" id="9803773at2"/>
<dbReference type="InterPro" id="IPR013264">
    <property type="entry name" value="DNAG_N"/>
</dbReference>
<evidence type="ECO:0000256" key="2">
    <source>
        <dbReference type="ARBA" id="ARBA00022515"/>
    </source>
</evidence>
<dbReference type="SMART" id="SM00493">
    <property type="entry name" value="TOPRIM"/>
    <property type="match status" value="1"/>
</dbReference>
<dbReference type="GO" id="GO:0003677">
    <property type="term" value="F:DNA binding"/>
    <property type="evidence" value="ECO:0007669"/>
    <property type="project" value="UniProtKB-KW"/>
</dbReference>
<dbReference type="GO" id="GO:1990077">
    <property type="term" value="C:primosome complex"/>
    <property type="evidence" value="ECO:0007669"/>
    <property type="project" value="UniProtKB-KW"/>
</dbReference>
<dbReference type="FunFam" id="3.90.580.10:FF:000001">
    <property type="entry name" value="DNA primase"/>
    <property type="match status" value="1"/>
</dbReference>
<keyword evidence="3 12" id="KW-0808">Transferase</keyword>
<dbReference type="HAMAP" id="MF_00974">
    <property type="entry name" value="DNA_primase_DnaG"/>
    <property type="match status" value="1"/>
</dbReference>
<dbReference type="PANTHER" id="PTHR30313:SF2">
    <property type="entry name" value="DNA PRIMASE"/>
    <property type="match status" value="1"/>
</dbReference>
<comment type="domain">
    <text evidence="12">Contains an N-terminal zinc-binding domain, a central core domain that contains the primase activity, and a C-terminal DnaB-binding domain.</text>
</comment>
<evidence type="ECO:0000256" key="10">
    <source>
        <dbReference type="ARBA" id="ARBA00023125"/>
    </source>
</evidence>
<dbReference type="Gene3D" id="3.90.580.10">
    <property type="entry name" value="Zinc finger, CHC2-type domain"/>
    <property type="match status" value="1"/>
</dbReference>
<comment type="cofactor">
    <cofactor evidence="12 13 14">
        <name>Zn(2+)</name>
        <dbReference type="ChEBI" id="CHEBI:29105"/>
    </cofactor>
    <text evidence="12 13 14">Binds 1 zinc ion per monomer.</text>
</comment>
<keyword evidence="6 12" id="KW-0479">Metal-binding</keyword>
<dbReference type="SUPFAM" id="SSF56731">
    <property type="entry name" value="DNA primase core"/>
    <property type="match status" value="1"/>
</dbReference>
<dbReference type="PIRSF" id="PIRSF002811">
    <property type="entry name" value="DnaG"/>
    <property type="match status" value="1"/>
</dbReference>
<evidence type="ECO:0000256" key="6">
    <source>
        <dbReference type="ARBA" id="ARBA00022723"/>
    </source>
</evidence>
<keyword evidence="9" id="KW-0460">Magnesium</keyword>
<keyword evidence="7 12" id="KW-0863">Zinc-finger</keyword>
<keyword evidence="2 12" id="KW-0639">Primosome</keyword>
<evidence type="ECO:0000256" key="14">
    <source>
        <dbReference type="PIRSR" id="PIRSR002811-1"/>
    </source>
</evidence>
<dbReference type="Pfam" id="PF10410">
    <property type="entry name" value="DnaB_bind"/>
    <property type="match status" value="1"/>
</dbReference>
<keyword evidence="5 12" id="KW-0235">DNA replication</keyword>
<dbReference type="GO" id="GO:0003899">
    <property type="term" value="F:DNA-directed RNA polymerase activity"/>
    <property type="evidence" value="ECO:0007669"/>
    <property type="project" value="UniProtKB-UniRule"/>
</dbReference>
<dbReference type="InterPro" id="IPR030846">
    <property type="entry name" value="DnaG_bac"/>
</dbReference>
<dbReference type="Pfam" id="PF08275">
    <property type="entry name" value="DNAG_N"/>
    <property type="match status" value="1"/>
</dbReference>
<dbReference type="InterPro" id="IPR034151">
    <property type="entry name" value="TOPRIM_DnaG_bac"/>
</dbReference>
<keyword evidence="1 12" id="KW-0240">DNA-directed RNA polymerase</keyword>
<evidence type="ECO:0000256" key="1">
    <source>
        <dbReference type="ARBA" id="ARBA00022478"/>
    </source>
</evidence>
<dbReference type="Gene3D" id="3.90.980.10">
    <property type="entry name" value="DNA primase, catalytic core, N-terminal domain"/>
    <property type="match status" value="1"/>
</dbReference>
<dbReference type="InterPro" id="IPR050219">
    <property type="entry name" value="DnaG_primase"/>
</dbReference>
<dbReference type="PROSITE" id="PS50880">
    <property type="entry name" value="TOPRIM"/>
    <property type="match status" value="1"/>
</dbReference>
<keyword evidence="4 12" id="KW-0548">Nucleotidyltransferase</keyword>
<evidence type="ECO:0000256" key="13">
    <source>
        <dbReference type="PIRNR" id="PIRNR002811"/>
    </source>
</evidence>
<accession>A0A0L6U2E2</accession>
<evidence type="ECO:0000256" key="3">
    <source>
        <dbReference type="ARBA" id="ARBA00022679"/>
    </source>
</evidence>
<feature type="domain" description="Toprim" evidence="15">
    <location>
        <begin position="258"/>
        <end position="339"/>
    </location>
</feature>
<evidence type="ECO:0000259" key="15">
    <source>
        <dbReference type="PROSITE" id="PS50880"/>
    </source>
</evidence>
<keyword evidence="17" id="KW-1185">Reference proteome</keyword>
<dbReference type="Gene3D" id="3.40.1360.10">
    <property type="match status" value="1"/>
</dbReference>
<dbReference type="SUPFAM" id="SSF117023">
    <property type="entry name" value="DNA primase DnaG, C-terminal domain"/>
    <property type="match status" value="1"/>
</dbReference>
<evidence type="ECO:0000256" key="9">
    <source>
        <dbReference type="ARBA" id="ARBA00022842"/>
    </source>
</evidence>
<evidence type="ECO:0000256" key="12">
    <source>
        <dbReference type="HAMAP-Rule" id="MF_00974"/>
    </source>
</evidence>
<comment type="catalytic activity">
    <reaction evidence="12">
        <text>ssDNA + n NTP = ssDNA/pppN(pN)n-1 hybrid + (n-1) diphosphate.</text>
        <dbReference type="EC" id="2.7.7.101"/>
    </reaction>
</comment>
<comment type="similarity">
    <text evidence="12 13">Belongs to the DnaG primase family.</text>
</comment>
<proteinExistence type="inferred from homology"/>
<evidence type="ECO:0000256" key="5">
    <source>
        <dbReference type="ARBA" id="ARBA00022705"/>
    </source>
</evidence>
<dbReference type="InterPro" id="IPR036977">
    <property type="entry name" value="DNA_primase_Znf_CHC2"/>
</dbReference>
<dbReference type="AlphaFoldDB" id="A0A0L6U2E2"/>
<dbReference type="InterPro" id="IPR002694">
    <property type="entry name" value="Znf_CHC2"/>
</dbReference>
<dbReference type="EC" id="2.7.7.101" evidence="12"/>
<keyword evidence="10 12" id="KW-0238">DNA-binding</keyword>
<dbReference type="PANTHER" id="PTHR30313">
    <property type="entry name" value="DNA PRIMASE"/>
    <property type="match status" value="1"/>
</dbReference>
<dbReference type="InterPro" id="IPR019475">
    <property type="entry name" value="DNA_primase_DnaB-bd"/>
</dbReference>
<comment type="function">
    <text evidence="12 13">RNA polymerase that catalyzes the synthesis of short RNA molecules used as primers for DNA polymerase during DNA replication.</text>
</comment>
<evidence type="ECO:0000313" key="16">
    <source>
        <dbReference type="EMBL" id="KNZ42689.1"/>
    </source>
</evidence>
<dbReference type="InterPro" id="IPR006295">
    <property type="entry name" value="DNA_primase_DnaG"/>
</dbReference>
<gene>
    <name evidence="12" type="primary">dnaG</name>
    <name evidence="16" type="ORF">AKG39_04960</name>
</gene>
<dbReference type="EMBL" id="LGYO01000010">
    <property type="protein sequence ID" value="KNZ42689.1"/>
    <property type="molecule type" value="Genomic_DNA"/>
</dbReference>
<keyword evidence="11 12" id="KW-0804">Transcription</keyword>
<dbReference type="Pfam" id="PF01807">
    <property type="entry name" value="Zn_ribbon_DnaG"/>
    <property type="match status" value="1"/>
</dbReference>
<feature type="zinc finger region" description="CHC2-type" evidence="12 14">
    <location>
        <begin position="40"/>
        <end position="64"/>
    </location>
</feature>
<name>A0A0L6U2E2_9FIRM</name>
<evidence type="ECO:0000256" key="8">
    <source>
        <dbReference type="ARBA" id="ARBA00022833"/>
    </source>
</evidence>
<dbReference type="FunFam" id="3.90.980.10:FF:000001">
    <property type="entry name" value="DNA primase"/>
    <property type="match status" value="1"/>
</dbReference>
<evidence type="ECO:0000256" key="11">
    <source>
        <dbReference type="ARBA" id="ARBA00023163"/>
    </source>
</evidence>
<reference evidence="17" key="1">
    <citation type="submission" date="2015-07" db="EMBL/GenBank/DDBJ databases">
        <title>Draft genome sequence of Acetobacterium bakii DSM 8293, a potential psychrophilic chemical producer through syngas fermentation.</title>
        <authorList>
            <person name="Song Y."/>
            <person name="Hwang S."/>
            <person name="Cho B.-K."/>
        </authorList>
    </citation>
    <scope>NUCLEOTIDE SEQUENCE [LARGE SCALE GENOMIC DNA]</scope>
    <source>
        <strain evidence="17">DSM 8239</strain>
    </source>
</reference>
<evidence type="ECO:0000256" key="7">
    <source>
        <dbReference type="ARBA" id="ARBA00022771"/>
    </source>
</evidence>
<dbReference type="NCBIfam" id="TIGR01391">
    <property type="entry name" value="dnaG"/>
    <property type="match status" value="1"/>
</dbReference>
<dbReference type="STRING" id="52689.AKG39_04960"/>
<evidence type="ECO:0000313" key="17">
    <source>
        <dbReference type="Proteomes" id="UP000036873"/>
    </source>
</evidence>
<dbReference type="CDD" id="cd03364">
    <property type="entry name" value="TOPRIM_DnaG_primases"/>
    <property type="match status" value="1"/>
</dbReference>
<keyword evidence="8 12" id="KW-0862">Zinc</keyword>
<dbReference type="InterPro" id="IPR006171">
    <property type="entry name" value="TOPRIM_dom"/>
</dbReference>
<dbReference type="Pfam" id="PF13155">
    <property type="entry name" value="Toprim_2"/>
    <property type="match status" value="1"/>
</dbReference>
<protein>
    <recommendedName>
        <fullName evidence="12 13">DNA primase</fullName>
        <ecNumber evidence="12">2.7.7.101</ecNumber>
    </recommendedName>
</protein>
<dbReference type="GO" id="GO:0008270">
    <property type="term" value="F:zinc ion binding"/>
    <property type="evidence" value="ECO:0007669"/>
    <property type="project" value="UniProtKB-UniRule"/>
</dbReference>
<dbReference type="GO" id="GO:0000428">
    <property type="term" value="C:DNA-directed RNA polymerase complex"/>
    <property type="evidence" value="ECO:0007669"/>
    <property type="project" value="UniProtKB-KW"/>
</dbReference>
<evidence type="ECO:0000256" key="4">
    <source>
        <dbReference type="ARBA" id="ARBA00022695"/>
    </source>
</evidence>
<sequence length="593" mass="68057">MAAYYSEEVIQEVVEANDVVEVIADYMTLKRVGSSFKGKCPFHNEKTASFTVSREKQLYHCFGCGVGGNVITFIMEMEKLSFIDALKFLSTRGNVILPEKNNEIEDRQIYEKKQRLYDLHREGANYYFKCLSSSGKALNYLKKRGISTETIKIFGLGYSNENWDSLLTYLKTKGFTMDEMVSSGLVMQSENKRYYDRFRNRLMFPILNPRNQIVGFGGRIMEADDNGPKYLNSPETAIFSKSYELFNLNRSKNHLGNNQLLIVEGYMDVISLYEKGIMNTVASLGTAFTLFHAKILERYASEVIIAFDGDSAGAAATEKAMNILKKSNLNVKILILPQNEDPDSYIQKNGTEDFNMAISKAWTIVEYQLDLLKKSHDLTQTDGRIHFGNQAINILKELETSVEVDYYSKLVANDTGINAATIRREVIRSKNNQEKSIPTVVDFGKTKLMSQKIPKAYEKAQELAIRHCLKSPEMITEFPVDYLTNEFFHHLLTVISEEVRKNGVLDTTHLMNHFEDSEEVQKIVELVMNEEEVSRLDYQDALDIMKRFYKEAQIEELSEQIKKETNNGNEKEVARLTNQLIGIKKMMKENRRH</sequence>
<dbReference type="RefSeq" id="WP_050739263.1">
    <property type="nucleotide sequence ID" value="NZ_LGYO01000010.1"/>
</dbReference>